<sequence length="116" mass="12344">MLPAPFIKHTNSGCSISKGEPLGARHPSALPAINSDEADSCQTGRMPSCCGQRYVSRRRATSQCQNRCPIFPTPILRVVGPAFSGPFLAGISTGHTSSPPLILYSPDSPTNAWAYN</sequence>
<name>A0A7W5E0U1_9BACT</name>
<keyword evidence="2" id="KW-1185">Reference proteome</keyword>
<evidence type="ECO:0000313" key="1">
    <source>
        <dbReference type="EMBL" id="MBB3208076.1"/>
    </source>
</evidence>
<dbReference type="AlphaFoldDB" id="A0A7W5E0U1"/>
<organism evidence="1 2">
    <name type="scientific">Aporhodopirellula rubra</name>
    <dbReference type="NCBI Taxonomy" id="980271"/>
    <lineage>
        <taxon>Bacteria</taxon>
        <taxon>Pseudomonadati</taxon>
        <taxon>Planctomycetota</taxon>
        <taxon>Planctomycetia</taxon>
        <taxon>Pirellulales</taxon>
        <taxon>Pirellulaceae</taxon>
        <taxon>Aporhodopirellula</taxon>
    </lineage>
</organism>
<evidence type="ECO:0000313" key="2">
    <source>
        <dbReference type="Proteomes" id="UP000536179"/>
    </source>
</evidence>
<proteinExistence type="predicted"/>
<protein>
    <submittedName>
        <fullName evidence="1">Uncharacterized protein</fullName>
    </submittedName>
</protein>
<comment type="caution">
    <text evidence="1">The sequence shown here is derived from an EMBL/GenBank/DDBJ whole genome shotgun (WGS) entry which is preliminary data.</text>
</comment>
<accession>A0A7W5E0U1</accession>
<dbReference type="EMBL" id="JACHXU010000013">
    <property type="protein sequence ID" value="MBB3208076.1"/>
    <property type="molecule type" value="Genomic_DNA"/>
</dbReference>
<reference evidence="1 2" key="1">
    <citation type="submission" date="2020-08" db="EMBL/GenBank/DDBJ databases">
        <title>Genomic Encyclopedia of Type Strains, Phase III (KMG-III): the genomes of soil and plant-associated and newly described type strains.</title>
        <authorList>
            <person name="Whitman W."/>
        </authorList>
    </citation>
    <scope>NUCLEOTIDE SEQUENCE [LARGE SCALE GENOMIC DNA]</scope>
    <source>
        <strain evidence="1 2">CECT 8075</strain>
    </source>
</reference>
<dbReference type="Proteomes" id="UP000536179">
    <property type="component" value="Unassembled WGS sequence"/>
</dbReference>
<gene>
    <name evidence="1" type="ORF">FHS27_003903</name>
</gene>